<accession>A0A2G5SLT5</accession>
<dbReference type="PANTHER" id="PTHR12307:SF48">
    <property type="entry name" value="PROTEIN PHOSPHATASE 1 REGULATORY SUBUNIT"/>
    <property type="match status" value="1"/>
</dbReference>
<dbReference type="Pfam" id="PF03370">
    <property type="entry name" value="CBM_21"/>
    <property type="match status" value="1"/>
</dbReference>
<dbReference type="PANTHER" id="PTHR12307">
    <property type="entry name" value="PROTEIN PHOSPHATASE 1 REGULATORY SUBUNIT"/>
    <property type="match status" value="1"/>
</dbReference>
<dbReference type="GO" id="GO:2001069">
    <property type="term" value="F:glycogen binding"/>
    <property type="evidence" value="ECO:0007669"/>
    <property type="project" value="TreeGrafter"/>
</dbReference>
<keyword evidence="2" id="KW-0119">Carbohydrate metabolism</keyword>
<keyword evidence="1" id="KW-0321">Glycogen metabolism</keyword>
<dbReference type="AlphaFoldDB" id="A0A2G5SLT5"/>
<protein>
    <recommendedName>
        <fullName evidence="4">CBM21 domain-containing protein</fullName>
    </recommendedName>
</protein>
<dbReference type="GO" id="GO:0008157">
    <property type="term" value="F:protein phosphatase 1 binding"/>
    <property type="evidence" value="ECO:0007669"/>
    <property type="project" value="TreeGrafter"/>
</dbReference>
<feature type="compositionally biased region" description="Basic and acidic residues" evidence="3">
    <location>
        <begin position="109"/>
        <end position="118"/>
    </location>
</feature>
<evidence type="ECO:0000313" key="5">
    <source>
        <dbReference type="EMBL" id="PIC16095.1"/>
    </source>
</evidence>
<feature type="domain" description="CBM21" evidence="4">
    <location>
        <begin position="224"/>
        <end position="332"/>
    </location>
</feature>
<gene>
    <name evidence="5" type="primary">Cni-H18N23.2</name>
    <name evidence="5" type="synonym">Cnig_chr_X.g22820</name>
    <name evidence="5" type="ORF">B9Z55_022820</name>
</gene>
<evidence type="ECO:0000256" key="1">
    <source>
        <dbReference type="ARBA" id="ARBA00022600"/>
    </source>
</evidence>
<dbReference type="GO" id="GO:0005979">
    <property type="term" value="P:regulation of glycogen biosynthetic process"/>
    <property type="evidence" value="ECO:0007669"/>
    <property type="project" value="TreeGrafter"/>
</dbReference>
<evidence type="ECO:0000256" key="3">
    <source>
        <dbReference type="SAM" id="MobiDB-lite"/>
    </source>
</evidence>
<evidence type="ECO:0000313" key="6">
    <source>
        <dbReference type="Proteomes" id="UP000230233"/>
    </source>
</evidence>
<dbReference type="Gene3D" id="2.60.40.2440">
    <property type="entry name" value="Carbohydrate binding type-21 domain"/>
    <property type="match status" value="1"/>
</dbReference>
<sequence length="386" mass="43917">MGFSISMLVDSFGDLEEAYRELRFRLTRAPMEMGREREWETCAAHSAPASFSVLSSSPGCRRAASFPFFGDTSIQASSLKVRSQSESEGLNKMRLTQINLDTVRKRLSETTIKEKDEGSDYQSHSSSSSECGNDDLDLFCAGPLELQEEEKIRKSVRFADDCGQDLTMIRVATEPSDCPPKLSPSVLRRYRGDSFEEEEAVVREPAPVWNLTFKQPAADYVRFRENLEGNKVSLENVILNNEAYKVFGTVKVGNIAFEKSVFVRYTMNGWISYMDKAAIYQPSTSKVYDCFKFDIDLPSSVEKIHQIEFCICFKANGTEYWDSNSGTNYVLHCEQNHPVLPPPQQRRASLFGGHKYLDRDDAYKLDYNDWGKFASWKALSTDGPYW</sequence>
<dbReference type="EMBL" id="PDUG01000006">
    <property type="protein sequence ID" value="PIC16095.1"/>
    <property type="molecule type" value="Genomic_DNA"/>
</dbReference>
<dbReference type="Proteomes" id="UP000230233">
    <property type="component" value="Chromosome X"/>
</dbReference>
<proteinExistence type="predicted"/>
<comment type="caution">
    <text evidence="5">The sequence shown here is derived from an EMBL/GenBank/DDBJ whole genome shotgun (WGS) entry which is preliminary data.</text>
</comment>
<dbReference type="STRING" id="1611254.A0A2G5SLT5"/>
<reference evidence="6" key="1">
    <citation type="submission" date="2017-10" db="EMBL/GenBank/DDBJ databases">
        <title>Rapid genome shrinkage in a self-fertile nematode reveals novel sperm competition proteins.</title>
        <authorList>
            <person name="Yin D."/>
            <person name="Schwarz E.M."/>
            <person name="Thomas C.G."/>
            <person name="Felde R.L."/>
            <person name="Korf I.F."/>
            <person name="Cutter A.D."/>
            <person name="Schartner C.M."/>
            <person name="Ralston E.J."/>
            <person name="Meyer B.J."/>
            <person name="Haag E.S."/>
        </authorList>
    </citation>
    <scope>NUCLEOTIDE SEQUENCE [LARGE SCALE GENOMIC DNA]</scope>
    <source>
        <strain evidence="6">JU1422</strain>
    </source>
</reference>
<name>A0A2G5SLT5_9PELO</name>
<dbReference type="OrthoDB" id="1881at2759"/>
<keyword evidence="6" id="KW-1185">Reference proteome</keyword>
<organism evidence="5 6">
    <name type="scientific">Caenorhabditis nigoni</name>
    <dbReference type="NCBI Taxonomy" id="1611254"/>
    <lineage>
        <taxon>Eukaryota</taxon>
        <taxon>Metazoa</taxon>
        <taxon>Ecdysozoa</taxon>
        <taxon>Nematoda</taxon>
        <taxon>Chromadorea</taxon>
        <taxon>Rhabditida</taxon>
        <taxon>Rhabditina</taxon>
        <taxon>Rhabditomorpha</taxon>
        <taxon>Rhabditoidea</taxon>
        <taxon>Rhabditidae</taxon>
        <taxon>Peloderinae</taxon>
        <taxon>Caenorhabditis</taxon>
    </lineage>
</organism>
<dbReference type="GO" id="GO:0000164">
    <property type="term" value="C:protein phosphatase type 1 complex"/>
    <property type="evidence" value="ECO:0007669"/>
    <property type="project" value="TreeGrafter"/>
</dbReference>
<dbReference type="InterPro" id="IPR050782">
    <property type="entry name" value="PP1_regulatory_subunit_3"/>
</dbReference>
<dbReference type="PROSITE" id="PS51159">
    <property type="entry name" value="CBM21"/>
    <property type="match status" value="1"/>
</dbReference>
<dbReference type="InterPro" id="IPR038175">
    <property type="entry name" value="CBM21_dom_sf"/>
</dbReference>
<dbReference type="GO" id="GO:0005977">
    <property type="term" value="P:glycogen metabolic process"/>
    <property type="evidence" value="ECO:0007669"/>
    <property type="project" value="UniProtKB-KW"/>
</dbReference>
<dbReference type="InterPro" id="IPR017434">
    <property type="entry name" value="Pase-1_reg-su_3B/C/D_met"/>
</dbReference>
<evidence type="ECO:0000259" key="4">
    <source>
        <dbReference type="PROSITE" id="PS51159"/>
    </source>
</evidence>
<dbReference type="PIRSF" id="PIRSF038207">
    <property type="entry name" value="PP1_GT_animal"/>
    <property type="match status" value="1"/>
</dbReference>
<evidence type="ECO:0000256" key="2">
    <source>
        <dbReference type="ARBA" id="ARBA00023277"/>
    </source>
</evidence>
<dbReference type="InterPro" id="IPR005036">
    <property type="entry name" value="CBM21_dom"/>
</dbReference>
<feature type="region of interest" description="Disordered" evidence="3">
    <location>
        <begin position="109"/>
        <end position="131"/>
    </location>
</feature>